<name>A0A1U9LDI5_9PROT</name>
<accession>A0A1U9LDI5</accession>
<dbReference type="STRING" id="1076596.A0U91_05465"/>
<evidence type="ECO:0000313" key="2">
    <source>
        <dbReference type="Proteomes" id="UP000189055"/>
    </source>
</evidence>
<reference evidence="1 2" key="1">
    <citation type="submission" date="2016-03" db="EMBL/GenBank/DDBJ databases">
        <title>Acetic acid bacteria sequencing.</title>
        <authorList>
            <person name="Brandt J."/>
            <person name="Jakob F."/>
            <person name="Vogel R.F."/>
        </authorList>
    </citation>
    <scope>NUCLEOTIDE SEQUENCE [LARGE SCALE GENOMIC DNA]</scope>
    <source>
        <strain evidence="1 2">TMW2.1084</strain>
    </source>
</reference>
<proteinExistence type="predicted"/>
<gene>
    <name evidence="1" type="ORF">A0U91_05465</name>
</gene>
<dbReference type="KEGG" id="aper:A0U91_05465"/>
<organism evidence="1 2">
    <name type="scientific">Acetobacter persici</name>
    <dbReference type="NCBI Taxonomy" id="1076596"/>
    <lineage>
        <taxon>Bacteria</taxon>
        <taxon>Pseudomonadati</taxon>
        <taxon>Pseudomonadota</taxon>
        <taxon>Alphaproteobacteria</taxon>
        <taxon>Acetobacterales</taxon>
        <taxon>Acetobacteraceae</taxon>
        <taxon>Acetobacter</taxon>
    </lineage>
</organism>
<dbReference type="AlphaFoldDB" id="A0A1U9LDI5"/>
<protein>
    <submittedName>
        <fullName evidence="1">Uncharacterized protein</fullName>
    </submittedName>
</protein>
<evidence type="ECO:0000313" key="1">
    <source>
        <dbReference type="EMBL" id="AQT04504.1"/>
    </source>
</evidence>
<sequence length="78" mass="8438">MLVYAGAPRHPAPCRGGSGVRVPGLSGKPDPAVSCRETRLSRAGLTGDGTLFIEKQKNIISIRDYFIKQFYKMQTGVA</sequence>
<dbReference type="EMBL" id="CP014687">
    <property type="protein sequence ID" value="AQT04504.1"/>
    <property type="molecule type" value="Genomic_DNA"/>
</dbReference>
<dbReference type="Proteomes" id="UP000189055">
    <property type="component" value="Chromosome"/>
</dbReference>